<keyword evidence="3" id="KW-1185">Reference proteome</keyword>
<feature type="transmembrane region" description="Helical" evidence="1">
    <location>
        <begin position="116"/>
        <end position="137"/>
    </location>
</feature>
<keyword evidence="1" id="KW-0812">Transmembrane</keyword>
<dbReference type="Proteomes" id="UP001597120">
    <property type="component" value="Unassembled WGS sequence"/>
</dbReference>
<evidence type="ECO:0008006" key="4">
    <source>
        <dbReference type="Google" id="ProtNLM"/>
    </source>
</evidence>
<organism evidence="2 3">
    <name type="scientific">Paenibacillus residui</name>
    <dbReference type="NCBI Taxonomy" id="629724"/>
    <lineage>
        <taxon>Bacteria</taxon>
        <taxon>Bacillati</taxon>
        <taxon>Bacillota</taxon>
        <taxon>Bacilli</taxon>
        <taxon>Bacillales</taxon>
        <taxon>Paenibacillaceae</taxon>
        <taxon>Paenibacillus</taxon>
    </lineage>
</organism>
<gene>
    <name evidence="2" type="ORF">ACFQ03_18185</name>
</gene>
<evidence type="ECO:0000313" key="2">
    <source>
        <dbReference type="EMBL" id="MFD0871072.1"/>
    </source>
</evidence>
<feature type="transmembrane region" description="Helical" evidence="1">
    <location>
        <begin position="265"/>
        <end position="287"/>
    </location>
</feature>
<feature type="transmembrane region" description="Helical" evidence="1">
    <location>
        <begin position="94"/>
        <end position="110"/>
    </location>
</feature>
<evidence type="ECO:0000256" key="1">
    <source>
        <dbReference type="SAM" id="Phobius"/>
    </source>
</evidence>
<protein>
    <recommendedName>
        <fullName evidence="4">Type II secretion system protein GspF domain-containing protein</fullName>
    </recommendedName>
</protein>
<dbReference type="EMBL" id="JBHTIU010000073">
    <property type="protein sequence ID" value="MFD0871072.1"/>
    <property type="molecule type" value="Genomic_DNA"/>
</dbReference>
<comment type="caution">
    <text evidence="2">The sequence shown here is derived from an EMBL/GenBank/DDBJ whole genome shotgun (WGS) entry which is preliminary data.</text>
</comment>
<keyword evidence="1" id="KW-1133">Transmembrane helix</keyword>
<name>A0ABW3DCF7_9BACL</name>
<keyword evidence="1" id="KW-0472">Membrane</keyword>
<dbReference type="RefSeq" id="WP_379289960.1">
    <property type="nucleotide sequence ID" value="NZ_JBHTIU010000073.1"/>
</dbReference>
<evidence type="ECO:0000313" key="3">
    <source>
        <dbReference type="Proteomes" id="UP001597120"/>
    </source>
</evidence>
<accession>A0ABW3DCF7</accession>
<sequence length="298" mass="35337">MKAVPELQWMNWLLNGLLFTLSFMAFYFLLVSFIAGRRRRLRAKPFFRGEHPPPLLLKWFRVALEGSMAEERKQLLLGCGIPVSVFWYELWKKILQALLVVTGLAGWFALRRPYLTLYIPGTYVLAGSIVLLFLIYFDRVLLEAIQKQRAHRIVKEIYTVSNQLLYYTGSRMNLHGKLTRCLPYTRTIRKEFQLLINEWYHDAEQAVIQFKNRLGTEEAHSFSETIRSLRLNENDAYYELLRQRIADYKERIDLYKESKKETTSYVLFVLAGIPILNTFRLFIYPWVQEGQKLFQTLQ</sequence>
<feature type="transmembrane region" description="Helical" evidence="1">
    <location>
        <begin position="12"/>
        <end position="35"/>
    </location>
</feature>
<reference evidence="3" key="1">
    <citation type="journal article" date="2019" name="Int. J. Syst. Evol. Microbiol.">
        <title>The Global Catalogue of Microorganisms (GCM) 10K type strain sequencing project: providing services to taxonomists for standard genome sequencing and annotation.</title>
        <authorList>
            <consortium name="The Broad Institute Genomics Platform"/>
            <consortium name="The Broad Institute Genome Sequencing Center for Infectious Disease"/>
            <person name="Wu L."/>
            <person name="Ma J."/>
        </authorList>
    </citation>
    <scope>NUCLEOTIDE SEQUENCE [LARGE SCALE GENOMIC DNA]</scope>
    <source>
        <strain evidence="3">CCUG 57263</strain>
    </source>
</reference>
<proteinExistence type="predicted"/>